<name>A0ACC0WQ84_9STRA</name>
<dbReference type="EMBL" id="CM047589">
    <property type="protein sequence ID" value="KAI9919911.1"/>
    <property type="molecule type" value="Genomic_DNA"/>
</dbReference>
<gene>
    <name evidence="1" type="ORF">PsorP6_015684</name>
</gene>
<dbReference type="Proteomes" id="UP001163321">
    <property type="component" value="Chromosome 10"/>
</dbReference>
<evidence type="ECO:0000313" key="1">
    <source>
        <dbReference type="EMBL" id="KAI9919911.1"/>
    </source>
</evidence>
<protein>
    <submittedName>
        <fullName evidence="1">Uncharacterized protein</fullName>
    </submittedName>
</protein>
<proteinExistence type="predicted"/>
<keyword evidence="2" id="KW-1185">Reference proteome</keyword>
<evidence type="ECO:0000313" key="2">
    <source>
        <dbReference type="Proteomes" id="UP001163321"/>
    </source>
</evidence>
<organism evidence="1 2">
    <name type="scientific">Peronosclerospora sorghi</name>
    <dbReference type="NCBI Taxonomy" id="230839"/>
    <lineage>
        <taxon>Eukaryota</taxon>
        <taxon>Sar</taxon>
        <taxon>Stramenopiles</taxon>
        <taxon>Oomycota</taxon>
        <taxon>Peronosporomycetes</taxon>
        <taxon>Peronosporales</taxon>
        <taxon>Peronosporaceae</taxon>
        <taxon>Peronosclerospora</taxon>
    </lineage>
</organism>
<reference evidence="1 2" key="1">
    <citation type="journal article" date="2022" name="bioRxiv">
        <title>The genome of the oomycete Peronosclerospora sorghi, a cosmopolitan pathogen of maize and sorghum, is inflated with dispersed pseudogenes.</title>
        <authorList>
            <person name="Fletcher K."/>
            <person name="Martin F."/>
            <person name="Isakeit T."/>
            <person name="Cavanaugh K."/>
            <person name="Magill C."/>
            <person name="Michelmore R."/>
        </authorList>
    </citation>
    <scope>NUCLEOTIDE SEQUENCE [LARGE SCALE GENOMIC DNA]</scope>
    <source>
        <strain evidence="1">P6</strain>
    </source>
</reference>
<comment type="caution">
    <text evidence="1">The sequence shown here is derived from an EMBL/GenBank/DDBJ whole genome shotgun (WGS) entry which is preliminary data.</text>
</comment>
<accession>A0ACC0WQ84</accession>
<sequence>MKDETNVLGKFLVRLEPATRGFGPEILLDRAQVHGFLNHLIVARDVHGFHKDPRPALLHARIREQLEQSHTLCKKREIEEARKNGTLPPEQDADGNLINPHNPEYISKRPWYLGDSGPSLKHQTLQNQAHLLSIHEADELYQKGRRARTTDGGSSAGTQRKWRKGACKNCGAMTHKTNECVERPRKVGAWKTHKDLKADDVVVDVRSEKYGKLAFDAKRDKWLGYDPKEHARTIARYEKVDAVRKHLRAQEINKKLQESVGTKEAKAAKRTGEQSKDKDTACDTGSDSDSDYESDIESENEEFRDRDEGTMFNERVARQGGVGGAQMKTTVRNLRIREDTAKYLRNLNPNSAYYDPKTRSMRDNPNPELNPEDATFVGDNMVRFTGDAQKLMSAQLFAWEAYAKGTDIHALANPSQAEFLKKQYEERKAALEKEKSRKILDKYGGQEHMEAPPKELLLAQSEHYVEYSRDGRVVKGRERARARSKYIEDVFENNHTSIWGSWFDRREMAWGYACCHSKVRKSYCTGEDGKKALDESNRTNVDRSVLKAPEKLEPGLTDGTPAAQPSGVVTKRSELYGENIAPALDAKKLEKALTKAAKEKKQPTNDDRKRKYNSMANSDVNAEEMEAYKLLKSRKEDPMRNVLGNDVLLELSESSRNRTRS</sequence>